<dbReference type="EMBL" id="UAWL01000006">
    <property type="protein sequence ID" value="SQB97406.1"/>
    <property type="molecule type" value="Genomic_DNA"/>
</dbReference>
<dbReference type="GO" id="GO:0016020">
    <property type="term" value="C:membrane"/>
    <property type="evidence" value="ECO:0007669"/>
    <property type="project" value="TreeGrafter"/>
</dbReference>
<protein>
    <submittedName>
        <fullName evidence="4">NADP-dependent L-serine/L-allo-threonine dehydrogenase</fullName>
        <ecNumber evidence="4">1.-.-.-</ecNumber>
        <ecNumber evidence="4">1.1.1.-</ecNumber>
    </submittedName>
</protein>
<dbReference type="PRINTS" id="PR00081">
    <property type="entry name" value="GDHRDH"/>
</dbReference>
<sequence>MKNIAIISGASSGLGECFVEALVELSECGAESRLDSALESNQACNVESHADFYLDSTLDSKLDSDLESALESCVQKSAHSANHNTNHNAHATKCSAKNPFFQTPFSQINEIWLIARRRERLEALARRFPQKSFKILALDLADMASFTELERILKDESPRISLLISNAGVSHYGSFSDISLASALEIIALNITAATALTKICLPFMQSASKIVEVSSVSSFAPNVNLLVYSASKAYLSAFSLGLGEELRAQNISVTALCPGLMQTEMFANLGQARPNARKLLKLDPKKVALGTLKATLKNKRIYTPSVFYKIYRILARILPYALVLKLARM</sequence>
<gene>
    <name evidence="4" type="primary">ydfG_1</name>
    <name evidence="4" type="ORF">NCTC13102_00137</name>
</gene>
<dbReference type="InterPro" id="IPR036291">
    <property type="entry name" value="NAD(P)-bd_dom_sf"/>
</dbReference>
<dbReference type="PANTHER" id="PTHR44196:SF1">
    <property type="entry name" value="DEHYDROGENASE_REDUCTASE SDR FAMILY MEMBER 7B"/>
    <property type="match status" value="1"/>
</dbReference>
<dbReference type="AlphaFoldDB" id="A0A2X3BDG6"/>
<reference evidence="4 5" key="1">
    <citation type="submission" date="2018-06" db="EMBL/GenBank/DDBJ databases">
        <authorList>
            <consortium name="Pathogen Informatics"/>
            <person name="Doyle S."/>
        </authorList>
    </citation>
    <scope>NUCLEOTIDE SEQUENCE [LARGE SCALE GENOMIC DNA]</scope>
    <source>
        <strain evidence="4 5">NCTC13102</strain>
    </source>
</reference>
<dbReference type="InterPro" id="IPR002347">
    <property type="entry name" value="SDR_fam"/>
</dbReference>
<dbReference type="PROSITE" id="PS00061">
    <property type="entry name" value="ADH_SHORT"/>
    <property type="match status" value="1"/>
</dbReference>
<proteinExistence type="inferred from homology"/>
<evidence type="ECO:0000256" key="2">
    <source>
        <dbReference type="ARBA" id="ARBA00023002"/>
    </source>
</evidence>
<dbReference type="SUPFAM" id="SSF51735">
    <property type="entry name" value="NAD(P)-binding Rossmann-fold domains"/>
    <property type="match status" value="1"/>
</dbReference>
<dbReference type="Pfam" id="PF00106">
    <property type="entry name" value="adh_short"/>
    <property type="match status" value="1"/>
</dbReference>
<dbReference type="Proteomes" id="UP000250166">
    <property type="component" value="Unassembled WGS sequence"/>
</dbReference>
<keyword evidence="2 4" id="KW-0560">Oxidoreductase</keyword>
<evidence type="ECO:0000256" key="1">
    <source>
        <dbReference type="ARBA" id="ARBA00006484"/>
    </source>
</evidence>
<dbReference type="PANTHER" id="PTHR44196">
    <property type="entry name" value="DEHYDROGENASE/REDUCTASE SDR FAMILY MEMBER 7B"/>
    <property type="match status" value="1"/>
</dbReference>
<evidence type="ECO:0000313" key="5">
    <source>
        <dbReference type="Proteomes" id="UP000250166"/>
    </source>
</evidence>
<dbReference type="RefSeq" id="WP_112058190.1">
    <property type="nucleotide sequence ID" value="NZ_UAWL01000006.1"/>
</dbReference>
<dbReference type="InterPro" id="IPR020904">
    <property type="entry name" value="Sc_DH/Rdtase_CS"/>
</dbReference>
<dbReference type="EC" id="1.-.-.-" evidence="4"/>
<evidence type="ECO:0000256" key="3">
    <source>
        <dbReference type="RuleBase" id="RU000363"/>
    </source>
</evidence>
<comment type="similarity">
    <text evidence="1 3">Belongs to the short-chain dehydrogenases/reductases (SDR) family.</text>
</comment>
<dbReference type="Gene3D" id="3.40.50.720">
    <property type="entry name" value="NAD(P)-binding Rossmann-like Domain"/>
    <property type="match status" value="1"/>
</dbReference>
<dbReference type="PRINTS" id="PR00080">
    <property type="entry name" value="SDRFAMILY"/>
</dbReference>
<dbReference type="EC" id="1.1.1.-" evidence="4"/>
<dbReference type="GO" id="GO:0016491">
    <property type="term" value="F:oxidoreductase activity"/>
    <property type="evidence" value="ECO:0007669"/>
    <property type="project" value="UniProtKB-KW"/>
</dbReference>
<name>A0A2X3BDG6_9HELI</name>
<accession>A0A2X3BDG6</accession>
<organism evidence="4 5">
    <name type="scientific">Helicobacter fennelliae</name>
    <dbReference type="NCBI Taxonomy" id="215"/>
    <lineage>
        <taxon>Bacteria</taxon>
        <taxon>Pseudomonadati</taxon>
        <taxon>Campylobacterota</taxon>
        <taxon>Epsilonproteobacteria</taxon>
        <taxon>Campylobacterales</taxon>
        <taxon>Helicobacteraceae</taxon>
        <taxon>Helicobacter</taxon>
    </lineage>
</organism>
<evidence type="ECO:0000313" key="4">
    <source>
        <dbReference type="EMBL" id="SQB97406.1"/>
    </source>
</evidence>